<evidence type="ECO:0000256" key="2">
    <source>
        <dbReference type="ARBA" id="ARBA00023125"/>
    </source>
</evidence>
<dbReference type="PRINTS" id="PR00455">
    <property type="entry name" value="HTHTETR"/>
</dbReference>
<keyword evidence="2 4" id="KW-0238">DNA-binding</keyword>
<dbReference type="PROSITE" id="PS50977">
    <property type="entry name" value="HTH_TETR_2"/>
    <property type="match status" value="1"/>
</dbReference>
<dbReference type="SUPFAM" id="SSF46689">
    <property type="entry name" value="Homeodomain-like"/>
    <property type="match status" value="1"/>
</dbReference>
<dbReference type="EMBL" id="MCIF01000002">
    <property type="protein sequence ID" value="RAQ97743.1"/>
    <property type="molecule type" value="Genomic_DNA"/>
</dbReference>
<feature type="domain" description="HTH tetR-type" evidence="6">
    <location>
        <begin position="36"/>
        <end position="96"/>
    </location>
</feature>
<sequence>MMDETAQVQPSAPENERATPAREKESLSTPALSRGEITRQRILEAAEAVFGELGYYEASISEITRRAGVAQGTFYIYFRTKRDIFVELVRDLGRRLREASAAATAGLTDRLEIERQGFIAFFRFAAAHCSIYRIVEEAERVAPEAAQEYYQSISRGYARGLRAAMEAGQVRPMDAETLAYALMGIGHFLALRWIVWPQLSATAGPAVEASAAARQSDQSAEQVLPPQVFETLMEFITHGLAPTLPSSSPSTRDRAGSSPAERGQEANPPEPQP</sequence>
<dbReference type="InterPro" id="IPR050109">
    <property type="entry name" value="HTH-type_TetR-like_transc_reg"/>
</dbReference>
<evidence type="ECO:0000259" key="6">
    <source>
        <dbReference type="PROSITE" id="PS50977"/>
    </source>
</evidence>
<proteinExistence type="predicted"/>
<dbReference type="GO" id="GO:0000976">
    <property type="term" value="F:transcription cis-regulatory region binding"/>
    <property type="evidence" value="ECO:0007669"/>
    <property type="project" value="TreeGrafter"/>
</dbReference>
<accession>A0A328VPX8</accession>
<organism evidence="7 8">
    <name type="scientific">Thermogemmatispora tikiterensis</name>
    <dbReference type="NCBI Taxonomy" id="1825093"/>
    <lineage>
        <taxon>Bacteria</taxon>
        <taxon>Bacillati</taxon>
        <taxon>Chloroflexota</taxon>
        <taxon>Ktedonobacteria</taxon>
        <taxon>Thermogemmatisporales</taxon>
        <taxon>Thermogemmatisporaceae</taxon>
        <taxon>Thermogemmatispora</taxon>
    </lineage>
</organism>
<dbReference type="Proteomes" id="UP000248706">
    <property type="component" value="Unassembled WGS sequence"/>
</dbReference>
<dbReference type="Pfam" id="PF00440">
    <property type="entry name" value="TetR_N"/>
    <property type="match status" value="1"/>
</dbReference>
<dbReference type="GO" id="GO:0003700">
    <property type="term" value="F:DNA-binding transcription factor activity"/>
    <property type="evidence" value="ECO:0007669"/>
    <property type="project" value="TreeGrafter"/>
</dbReference>
<dbReference type="InterPro" id="IPR001647">
    <property type="entry name" value="HTH_TetR"/>
</dbReference>
<feature type="region of interest" description="Disordered" evidence="5">
    <location>
        <begin position="240"/>
        <end position="273"/>
    </location>
</feature>
<dbReference type="PANTHER" id="PTHR30055">
    <property type="entry name" value="HTH-TYPE TRANSCRIPTIONAL REGULATOR RUTR"/>
    <property type="match status" value="1"/>
</dbReference>
<dbReference type="AlphaFoldDB" id="A0A328VPX8"/>
<keyword evidence="8" id="KW-1185">Reference proteome</keyword>
<comment type="caution">
    <text evidence="7">The sequence shown here is derived from an EMBL/GenBank/DDBJ whole genome shotgun (WGS) entry which is preliminary data.</text>
</comment>
<name>A0A328VPX8_9CHLR</name>
<feature type="DNA-binding region" description="H-T-H motif" evidence="4">
    <location>
        <begin position="59"/>
        <end position="78"/>
    </location>
</feature>
<dbReference type="InterPro" id="IPR009057">
    <property type="entry name" value="Homeodomain-like_sf"/>
</dbReference>
<dbReference type="InterPro" id="IPR036271">
    <property type="entry name" value="Tet_transcr_reg_TetR-rel_C_sf"/>
</dbReference>
<evidence type="ECO:0000256" key="4">
    <source>
        <dbReference type="PROSITE-ProRule" id="PRU00335"/>
    </source>
</evidence>
<feature type="region of interest" description="Disordered" evidence="5">
    <location>
        <begin position="1"/>
        <end position="30"/>
    </location>
</feature>
<feature type="compositionally biased region" description="Basic and acidic residues" evidence="5">
    <location>
        <begin position="14"/>
        <end position="26"/>
    </location>
</feature>
<reference evidence="7 8" key="1">
    <citation type="submission" date="2016-08" db="EMBL/GenBank/DDBJ databases">
        <title>Analysis of Carbohydrate Active Enzymes in Thermogemmatispora T81 Reveals Carbohydrate Degradation Ability.</title>
        <authorList>
            <person name="Tomazini A."/>
            <person name="Lal S."/>
            <person name="Stott M."/>
            <person name="Henrissat B."/>
            <person name="Polikarpov I."/>
            <person name="Sparling R."/>
            <person name="Levin D.B."/>
        </authorList>
    </citation>
    <scope>NUCLEOTIDE SEQUENCE [LARGE SCALE GENOMIC DNA]</scope>
    <source>
        <strain evidence="7 8">T81</strain>
    </source>
</reference>
<keyword evidence="3" id="KW-0804">Transcription</keyword>
<keyword evidence="1" id="KW-0805">Transcription regulation</keyword>
<evidence type="ECO:0000313" key="7">
    <source>
        <dbReference type="EMBL" id="RAQ97743.1"/>
    </source>
</evidence>
<dbReference type="SUPFAM" id="SSF48498">
    <property type="entry name" value="Tetracyclin repressor-like, C-terminal domain"/>
    <property type="match status" value="1"/>
</dbReference>
<evidence type="ECO:0000256" key="5">
    <source>
        <dbReference type="SAM" id="MobiDB-lite"/>
    </source>
</evidence>
<evidence type="ECO:0000256" key="3">
    <source>
        <dbReference type="ARBA" id="ARBA00023163"/>
    </source>
</evidence>
<feature type="compositionally biased region" description="Polar residues" evidence="5">
    <location>
        <begin position="1"/>
        <end position="12"/>
    </location>
</feature>
<evidence type="ECO:0000256" key="1">
    <source>
        <dbReference type="ARBA" id="ARBA00023015"/>
    </source>
</evidence>
<dbReference type="PROSITE" id="PS01081">
    <property type="entry name" value="HTH_TETR_1"/>
    <property type="match status" value="1"/>
</dbReference>
<protein>
    <recommendedName>
        <fullName evidence="6">HTH tetR-type domain-containing protein</fullName>
    </recommendedName>
</protein>
<gene>
    <name evidence="7" type="ORF">A4R35_19545</name>
</gene>
<dbReference type="PANTHER" id="PTHR30055:SF234">
    <property type="entry name" value="HTH-TYPE TRANSCRIPTIONAL REGULATOR BETI"/>
    <property type="match status" value="1"/>
</dbReference>
<evidence type="ECO:0000313" key="8">
    <source>
        <dbReference type="Proteomes" id="UP000248706"/>
    </source>
</evidence>
<dbReference type="InterPro" id="IPR023772">
    <property type="entry name" value="DNA-bd_HTH_TetR-type_CS"/>
</dbReference>
<dbReference type="Gene3D" id="1.10.357.10">
    <property type="entry name" value="Tetracycline Repressor, domain 2"/>
    <property type="match status" value="1"/>
</dbReference>
<dbReference type="RefSeq" id="WP_223258419.1">
    <property type="nucleotide sequence ID" value="NZ_MCIF01000002.1"/>
</dbReference>